<feature type="region of interest" description="Disordered" evidence="1">
    <location>
        <begin position="31"/>
        <end position="52"/>
    </location>
</feature>
<sequence length="52" mass="6049">MIRGLFQLHLSLVSRVLGFPCDARWDEREGTLPDGFRGHQRDGTDLESRFYP</sequence>
<accession>A0A1M6YQA6</accession>
<keyword evidence="3" id="KW-1185">Reference proteome</keyword>
<proteinExistence type="predicted"/>
<dbReference type="Proteomes" id="UP000184203">
    <property type="component" value="Unassembled WGS sequence"/>
</dbReference>
<dbReference type="AlphaFoldDB" id="A0A1M6YQA6"/>
<evidence type="ECO:0000313" key="3">
    <source>
        <dbReference type="Proteomes" id="UP000184203"/>
    </source>
</evidence>
<evidence type="ECO:0000256" key="1">
    <source>
        <dbReference type="SAM" id="MobiDB-lite"/>
    </source>
</evidence>
<gene>
    <name evidence="2" type="ORF">SAMN05444342_3254</name>
</gene>
<evidence type="ECO:0000313" key="2">
    <source>
        <dbReference type="EMBL" id="SHL20428.1"/>
    </source>
</evidence>
<organism evidence="2 3">
    <name type="scientific">Haladaptatus paucihalophilus DX253</name>
    <dbReference type="NCBI Taxonomy" id="797209"/>
    <lineage>
        <taxon>Archaea</taxon>
        <taxon>Methanobacteriati</taxon>
        <taxon>Methanobacteriota</taxon>
        <taxon>Stenosarchaea group</taxon>
        <taxon>Halobacteria</taxon>
        <taxon>Halobacteriales</taxon>
        <taxon>Haladaptataceae</taxon>
        <taxon>Haladaptatus</taxon>
    </lineage>
</organism>
<reference evidence="3" key="1">
    <citation type="submission" date="2016-11" db="EMBL/GenBank/DDBJ databases">
        <authorList>
            <person name="Varghese N."/>
            <person name="Submissions S."/>
        </authorList>
    </citation>
    <scope>NUCLEOTIDE SEQUENCE [LARGE SCALE GENOMIC DNA]</scope>
    <source>
        <strain evidence="3">DX253</strain>
    </source>
</reference>
<name>A0A1M6YQA6_HALPU</name>
<protein>
    <submittedName>
        <fullName evidence="2">Uncharacterized protein</fullName>
    </submittedName>
</protein>
<dbReference type="EMBL" id="FRAN01000005">
    <property type="protein sequence ID" value="SHL20428.1"/>
    <property type="molecule type" value="Genomic_DNA"/>
</dbReference>